<sequence length="80" mass="8680">MATVTRPWWRRNERIVTVVRSTDSPFGQRNPDVARCAVRSVQCRACGVHVGVTGAPMLSCPRCGAAEIVVETGAPVRTQT</sequence>
<dbReference type="EMBL" id="MT143514">
    <property type="protein sequence ID" value="QJA97675.1"/>
    <property type="molecule type" value="Genomic_DNA"/>
</dbReference>
<organism evidence="1">
    <name type="scientific">viral metagenome</name>
    <dbReference type="NCBI Taxonomy" id="1070528"/>
    <lineage>
        <taxon>unclassified sequences</taxon>
        <taxon>metagenomes</taxon>
        <taxon>organismal metagenomes</taxon>
    </lineage>
</organism>
<dbReference type="AlphaFoldDB" id="A0A6M3LYC7"/>
<protein>
    <submittedName>
        <fullName evidence="1">Uncharacterized protein</fullName>
    </submittedName>
</protein>
<evidence type="ECO:0000313" key="1">
    <source>
        <dbReference type="EMBL" id="QJA97675.1"/>
    </source>
</evidence>
<proteinExistence type="predicted"/>
<gene>
    <name evidence="1" type="ORF">MM415B06018_0012</name>
</gene>
<accession>A0A6M3LYC7</accession>
<name>A0A6M3LYC7_9ZZZZ</name>
<reference evidence="1" key="1">
    <citation type="submission" date="2020-03" db="EMBL/GenBank/DDBJ databases">
        <title>The deep terrestrial virosphere.</title>
        <authorList>
            <person name="Holmfeldt K."/>
            <person name="Nilsson E."/>
            <person name="Simone D."/>
            <person name="Lopez-Fernandez M."/>
            <person name="Wu X."/>
            <person name="de Brujin I."/>
            <person name="Lundin D."/>
            <person name="Andersson A."/>
            <person name="Bertilsson S."/>
            <person name="Dopson M."/>
        </authorList>
    </citation>
    <scope>NUCLEOTIDE SEQUENCE</scope>
    <source>
        <strain evidence="1">MM415B06018</strain>
    </source>
</reference>